<feature type="region of interest" description="Disordered" evidence="1">
    <location>
        <begin position="1"/>
        <end position="25"/>
    </location>
</feature>
<organism evidence="2 3">
    <name type="scientific">Pseudorhizobium halotolerans</name>
    <dbReference type="NCBI Taxonomy" id="1233081"/>
    <lineage>
        <taxon>Bacteria</taxon>
        <taxon>Pseudomonadati</taxon>
        <taxon>Pseudomonadota</taxon>
        <taxon>Alphaproteobacteria</taxon>
        <taxon>Hyphomicrobiales</taxon>
        <taxon>Rhizobiaceae</taxon>
        <taxon>Rhizobium/Agrobacterium group</taxon>
        <taxon>Pseudorhizobium</taxon>
    </lineage>
</organism>
<feature type="region of interest" description="Disordered" evidence="1">
    <location>
        <begin position="188"/>
        <end position="212"/>
    </location>
</feature>
<evidence type="ECO:0000313" key="3">
    <source>
        <dbReference type="Proteomes" id="UP000601041"/>
    </source>
</evidence>
<name>A0ABN7JI79_9HYPH</name>
<sequence>MDGICLRPSASHAPPERKRYSKRTGSAATALAGAGARCETVPARLRKPGFSPYCPAPRWGIFFDPDPGRCTAVGRGRSELGASQPAAAIAFDSRHVVSIFLGVASPISAAGSLGSPPTPSVRGSRQFPARLATYISACRLAGLRKEPAAPPGMAAPSDAVTNAKRGPEAAFEVIGIFWIRPKAWLPASPRSRPDSGRHPVRPGTAGASRRRR</sequence>
<dbReference type="Proteomes" id="UP000601041">
    <property type="component" value="Unassembled WGS sequence"/>
</dbReference>
<proteinExistence type="predicted"/>
<keyword evidence="3" id="KW-1185">Reference proteome</keyword>
<gene>
    <name evidence="2" type="ORF">RHAB21_01862</name>
</gene>
<protein>
    <submittedName>
        <fullName evidence="2">Uncharacterized protein</fullName>
    </submittedName>
</protein>
<evidence type="ECO:0000256" key="1">
    <source>
        <dbReference type="SAM" id="MobiDB-lite"/>
    </source>
</evidence>
<evidence type="ECO:0000313" key="2">
    <source>
        <dbReference type="EMBL" id="CAD7031413.1"/>
    </source>
</evidence>
<accession>A0ABN7JI79</accession>
<dbReference type="EMBL" id="CABFWE030000005">
    <property type="protein sequence ID" value="CAD7031413.1"/>
    <property type="molecule type" value="Genomic_DNA"/>
</dbReference>
<comment type="caution">
    <text evidence="2">The sequence shown here is derived from an EMBL/GenBank/DDBJ whole genome shotgun (WGS) entry which is preliminary data.</text>
</comment>
<reference evidence="2 3" key="1">
    <citation type="submission" date="2020-11" db="EMBL/GenBank/DDBJ databases">
        <authorList>
            <person name="Lassalle F."/>
        </authorList>
    </citation>
    <scope>NUCLEOTIDE SEQUENCE [LARGE SCALE GENOMIC DNA]</scope>
    <source>
        <strain evidence="2 3">AB21</strain>
    </source>
</reference>